<dbReference type="Pfam" id="PF19585">
    <property type="entry name" value="DUF6092"/>
    <property type="match status" value="1"/>
</dbReference>
<evidence type="ECO:0000313" key="9">
    <source>
        <dbReference type="Proteomes" id="UP000020681"/>
    </source>
</evidence>
<reference evidence="8 9" key="1">
    <citation type="submission" date="2014-01" db="EMBL/GenBank/DDBJ databases">
        <authorList>
            <person name="Dobos K."/>
            <person name="Lenaerts A."/>
            <person name="Ordway D."/>
            <person name="DeGroote M.A."/>
            <person name="Parker T."/>
            <person name="Sizemore C."/>
            <person name="Tallon L.J."/>
            <person name="Sadzewicz L.K."/>
            <person name="Sengamalay N."/>
            <person name="Fraser C.M."/>
            <person name="Hine E."/>
            <person name="Shefchek K.A."/>
            <person name="Das S.P."/>
            <person name="Tettelin H."/>
        </authorList>
    </citation>
    <scope>NUCLEOTIDE SEQUENCE [LARGE SCALE GENOMIC DNA]</scope>
    <source>
        <strain evidence="8 9">Harvey</strain>
    </source>
</reference>
<proteinExistence type="inferred from homology"/>
<evidence type="ECO:0000313" key="8">
    <source>
        <dbReference type="EMBL" id="EUA85748.1"/>
    </source>
</evidence>
<comment type="cofactor">
    <cofactor evidence="1">
        <name>FMN</name>
        <dbReference type="ChEBI" id="CHEBI:58210"/>
    </cofactor>
</comment>
<evidence type="ECO:0000256" key="6">
    <source>
        <dbReference type="SAM" id="MobiDB-lite"/>
    </source>
</evidence>
<comment type="similarity">
    <text evidence="2">Belongs to the nitroreductase family.</text>
</comment>
<feature type="domain" description="Nitroreductase" evidence="7">
    <location>
        <begin position="94"/>
        <end position="158"/>
    </location>
</feature>
<dbReference type="SUPFAM" id="SSF55469">
    <property type="entry name" value="FMN-dependent nitroreductase-like"/>
    <property type="match status" value="1"/>
</dbReference>
<dbReference type="PANTHER" id="PTHR43673:SF2">
    <property type="entry name" value="NITROREDUCTASE"/>
    <property type="match status" value="1"/>
</dbReference>
<evidence type="ECO:0000256" key="3">
    <source>
        <dbReference type="ARBA" id="ARBA00022630"/>
    </source>
</evidence>
<dbReference type="InterPro" id="IPR000415">
    <property type="entry name" value="Nitroreductase-like"/>
</dbReference>
<organism evidence="8 9">
    <name type="scientific">Mycobacterium ulcerans str. Harvey</name>
    <dbReference type="NCBI Taxonomy" id="1299332"/>
    <lineage>
        <taxon>Bacteria</taxon>
        <taxon>Bacillati</taxon>
        <taxon>Actinomycetota</taxon>
        <taxon>Actinomycetes</taxon>
        <taxon>Mycobacteriales</taxon>
        <taxon>Mycobacteriaceae</taxon>
        <taxon>Mycobacterium</taxon>
        <taxon>Mycobacterium ulcerans group</taxon>
    </lineage>
</organism>
<evidence type="ECO:0000256" key="4">
    <source>
        <dbReference type="ARBA" id="ARBA00022643"/>
    </source>
</evidence>
<keyword evidence="9" id="KW-1185">Reference proteome</keyword>
<sequence length="318" mass="33438">MGTSADHDHRDLKLWDAFRKRRTHRDFEQTELSTEAIGALVEAAASAQTFRPGVRHIVVVTEPASVATLGDVVPGWVSNATAAIVLCTDVDKAAALAGSRAVDIYAKLDAGAALAHITLAAVGLGVGICTVGSFTEGAVQAVLDIPDHIRPDVVIGIGIPIRNPLPAPPAPRSNRGCITTGSGSRPRAPHHELCRRAGISVKKPTQDELVSIVAYLLGSAALTDQEAPAITALHFVGAGMRILEIVAQETDDDFAQANLKTIEQRIQQVLGDPAALSEYLHCIAKEFAKEVANRRQVAAGSGLPSDRATESPTEPPTS</sequence>
<dbReference type="PANTHER" id="PTHR43673">
    <property type="entry name" value="NAD(P)H NITROREDUCTASE YDGI-RELATED"/>
    <property type="match status" value="1"/>
</dbReference>
<dbReference type="Gene3D" id="3.40.109.10">
    <property type="entry name" value="NADH Oxidase"/>
    <property type="match status" value="1"/>
</dbReference>
<name>A0ABP3A2C3_MYCUL</name>
<protein>
    <submittedName>
        <fullName evidence="8">Nitroreductase family protein</fullName>
    </submittedName>
</protein>
<evidence type="ECO:0000259" key="7">
    <source>
        <dbReference type="Pfam" id="PF00881"/>
    </source>
</evidence>
<dbReference type="InterPro" id="IPR029479">
    <property type="entry name" value="Nitroreductase"/>
</dbReference>
<keyword evidence="5" id="KW-0560">Oxidoreductase</keyword>
<comment type="caution">
    <text evidence="8">The sequence shown here is derived from an EMBL/GenBank/DDBJ whole genome shotgun (WGS) entry which is preliminary data.</text>
</comment>
<gene>
    <name evidence="8" type="ORF">I551_7761</name>
</gene>
<dbReference type="InterPro" id="IPR046074">
    <property type="entry name" value="DUF6092"/>
</dbReference>
<dbReference type="Pfam" id="PF00881">
    <property type="entry name" value="Nitroreductase"/>
    <property type="match status" value="1"/>
</dbReference>
<feature type="region of interest" description="Disordered" evidence="6">
    <location>
        <begin position="298"/>
        <end position="318"/>
    </location>
</feature>
<keyword evidence="4" id="KW-0288">FMN</keyword>
<evidence type="ECO:0000256" key="1">
    <source>
        <dbReference type="ARBA" id="ARBA00001917"/>
    </source>
</evidence>
<evidence type="ECO:0000256" key="2">
    <source>
        <dbReference type="ARBA" id="ARBA00007118"/>
    </source>
</evidence>
<dbReference type="EMBL" id="JAOL01000189">
    <property type="protein sequence ID" value="EUA85748.1"/>
    <property type="molecule type" value="Genomic_DNA"/>
</dbReference>
<accession>A0ABP3A2C3</accession>
<evidence type="ECO:0000256" key="5">
    <source>
        <dbReference type="ARBA" id="ARBA00023002"/>
    </source>
</evidence>
<dbReference type="Proteomes" id="UP000020681">
    <property type="component" value="Unassembled WGS sequence"/>
</dbReference>
<keyword evidence="3" id="KW-0285">Flavoprotein</keyword>